<evidence type="ECO:0000313" key="1">
    <source>
        <dbReference type="EMBL" id="MFD0976818.1"/>
    </source>
</evidence>
<dbReference type="EMBL" id="JBHTJP010000034">
    <property type="protein sequence ID" value="MFD0976818.1"/>
    <property type="molecule type" value="Genomic_DNA"/>
</dbReference>
<proteinExistence type="predicted"/>
<protein>
    <recommendedName>
        <fullName evidence="3">GIY-YIG domain-containing protein</fullName>
    </recommendedName>
</protein>
<dbReference type="RefSeq" id="WP_380738561.1">
    <property type="nucleotide sequence ID" value="NZ_JBHTJP010000034.1"/>
</dbReference>
<keyword evidence="2" id="KW-1185">Reference proteome</keyword>
<sequence>MEIGSFKIPGHATKRKWAVYIFKAVPHNSEEKIQLYVGKVGDNRAGCNPVISRVGNHFSHNKIHSQIRNKIEIPEEYDYEYFYCHFDEYDEECPKRSETRQKVNELERELNRQVQDRIVDRNKYLLLNEYKGTGYISLEEKKKREALLLPSEIEMLKQLVNETIE</sequence>
<evidence type="ECO:0000313" key="2">
    <source>
        <dbReference type="Proteomes" id="UP001597100"/>
    </source>
</evidence>
<evidence type="ECO:0008006" key="3">
    <source>
        <dbReference type="Google" id="ProtNLM"/>
    </source>
</evidence>
<gene>
    <name evidence="1" type="ORF">ACFQ1G_08450</name>
</gene>
<organism evidence="1 2">
    <name type="scientific">Salinimicrobium gaetbulicola</name>
    <dbReference type="NCBI Taxonomy" id="999702"/>
    <lineage>
        <taxon>Bacteria</taxon>
        <taxon>Pseudomonadati</taxon>
        <taxon>Bacteroidota</taxon>
        <taxon>Flavobacteriia</taxon>
        <taxon>Flavobacteriales</taxon>
        <taxon>Flavobacteriaceae</taxon>
        <taxon>Salinimicrobium</taxon>
    </lineage>
</organism>
<comment type="caution">
    <text evidence="1">The sequence shown here is derived from an EMBL/GenBank/DDBJ whole genome shotgun (WGS) entry which is preliminary data.</text>
</comment>
<dbReference type="Proteomes" id="UP001597100">
    <property type="component" value="Unassembled WGS sequence"/>
</dbReference>
<reference evidence="2" key="1">
    <citation type="journal article" date="2019" name="Int. J. Syst. Evol. Microbiol.">
        <title>The Global Catalogue of Microorganisms (GCM) 10K type strain sequencing project: providing services to taxonomists for standard genome sequencing and annotation.</title>
        <authorList>
            <consortium name="The Broad Institute Genomics Platform"/>
            <consortium name="The Broad Institute Genome Sequencing Center for Infectious Disease"/>
            <person name="Wu L."/>
            <person name="Ma J."/>
        </authorList>
    </citation>
    <scope>NUCLEOTIDE SEQUENCE [LARGE SCALE GENOMIC DNA]</scope>
    <source>
        <strain evidence="2">CCUG 60898</strain>
    </source>
</reference>
<accession>A0ABW3IHP4</accession>
<name>A0ABW3IHP4_9FLAO</name>